<dbReference type="RefSeq" id="WP_119351607.1">
    <property type="nucleotide sequence ID" value="NZ_QWET01000020.1"/>
</dbReference>
<evidence type="ECO:0000313" key="2">
    <source>
        <dbReference type="Proteomes" id="UP000266441"/>
    </source>
</evidence>
<dbReference type="Proteomes" id="UP000266441">
    <property type="component" value="Unassembled WGS sequence"/>
</dbReference>
<sequence length="66" mass="7837">MKALKKIMNCLEFLIKKKFLNSAKTDIAQECQEVLEKSLLEESRLEEVPVEEYVVNYRSTTRWQTL</sequence>
<evidence type="ECO:0000313" key="1">
    <source>
        <dbReference type="EMBL" id="RIH63490.1"/>
    </source>
</evidence>
<dbReference type="AlphaFoldDB" id="A0A399CZI3"/>
<dbReference type="EMBL" id="QWET01000020">
    <property type="protein sequence ID" value="RIH63490.1"/>
    <property type="molecule type" value="Genomic_DNA"/>
</dbReference>
<organism evidence="1 2">
    <name type="scientific">Mariniphaga sediminis</name>
    <dbReference type="NCBI Taxonomy" id="1628158"/>
    <lineage>
        <taxon>Bacteria</taxon>
        <taxon>Pseudomonadati</taxon>
        <taxon>Bacteroidota</taxon>
        <taxon>Bacteroidia</taxon>
        <taxon>Marinilabiliales</taxon>
        <taxon>Prolixibacteraceae</taxon>
        <taxon>Mariniphaga</taxon>
    </lineage>
</organism>
<reference evidence="1 2" key="1">
    <citation type="journal article" date="2015" name="Int. J. Syst. Evol. Microbiol.">
        <title>Mariniphaga sediminis sp. nov., isolated from coastal sediment.</title>
        <authorList>
            <person name="Wang F.Q."/>
            <person name="Shen Q.Y."/>
            <person name="Chen G.J."/>
            <person name="Du Z.J."/>
        </authorList>
    </citation>
    <scope>NUCLEOTIDE SEQUENCE [LARGE SCALE GENOMIC DNA]</scope>
    <source>
        <strain evidence="1 2">SY21</strain>
    </source>
</reference>
<comment type="caution">
    <text evidence="1">The sequence shown here is derived from an EMBL/GenBank/DDBJ whole genome shotgun (WGS) entry which is preliminary data.</text>
</comment>
<gene>
    <name evidence="1" type="ORF">D1164_19645</name>
</gene>
<dbReference type="OrthoDB" id="1123402at2"/>
<proteinExistence type="predicted"/>
<keyword evidence="2" id="KW-1185">Reference proteome</keyword>
<protein>
    <submittedName>
        <fullName evidence="1">Uncharacterized protein</fullName>
    </submittedName>
</protein>
<name>A0A399CZI3_9BACT</name>
<accession>A0A399CZI3</accession>